<keyword evidence="3" id="KW-1185">Reference proteome</keyword>
<dbReference type="GeneID" id="9576920"/>
<name>D4D7A8_TRIVH</name>
<dbReference type="OrthoDB" id="4207066at2759"/>
<gene>
    <name evidence="2" type="ORF">TRV_02989</name>
</gene>
<dbReference type="EMBL" id="ACYE01000154">
    <property type="protein sequence ID" value="EFE42256.1"/>
    <property type="molecule type" value="Genomic_DNA"/>
</dbReference>
<dbReference type="AlphaFoldDB" id="D4D7A8"/>
<protein>
    <submittedName>
        <fullName evidence="2">Uncharacterized protein</fullName>
    </submittedName>
</protein>
<organism evidence="2 3">
    <name type="scientific">Trichophyton verrucosum (strain HKI 0517)</name>
    <dbReference type="NCBI Taxonomy" id="663202"/>
    <lineage>
        <taxon>Eukaryota</taxon>
        <taxon>Fungi</taxon>
        <taxon>Dikarya</taxon>
        <taxon>Ascomycota</taxon>
        <taxon>Pezizomycotina</taxon>
        <taxon>Eurotiomycetes</taxon>
        <taxon>Eurotiomycetidae</taxon>
        <taxon>Onygenales</taxon>
        <taxon>Arthrodermataceae</taxon>
        <taxon>Trichophyton</taxon>
    </lineage>
</organism>
<comment type="caution">
    <text evidence="2">The sequence shown here is derived from an EMBL/GenBank/DDBJ whole genome shotgun (WGS) entry which is preliminary data.</text>
</comment>
<sequence length="255" mass="27629">MGFTLIMEYSLRPPTAWPSYVKTLFHKGINIASSTSSPSNFFLSFPITQSQILTSPITLYYTPQQATSLQLFPSSTSYANSPSGEPQPKTLHVECLAGECSEEDLAALRAAAQMVKDDPSGKGWKISSKIEPAKGGKARRDEGLSEADVNTILEGMDHADQDSVARCAAGTCSEAELQLLKQELNVATIPNWLWPIIGRVRKLKFTYGIEIGTDPEPPTPAPKPEPTKAPPTSSPAPKKPEPTKAPEPEPTHTAW</sequence>
<feature type="region of interest" description="Disordered" evidence="1">
    <location>
        <begin position="121"/>
        <end position="144"/>
    </location>
</feature>
<evidence type="ECO:0000256" key="1">
    <source>
        <dbReference type="SAM" id="MobiDB-lite"/>
    </source>
</evidence>
<dbReference type="Proteomes" id="UP000008383">
    <property type="component" value="Unassembled WGS sequence"/>
</dbReference>
<feature type="compositionally biased region" description="Basic and acidic residues" evidence="1">
    <location>
        <begin position="131"/>
        <end position="143"/>
    </location>
</feature>
<evidence type="ECO:0000313" key="3">
    <source>
        <dbReference type="Proteomes" id="UP000008383"/>
    </source>
</evidence>
<reference evidence="3" key="1">
    <citation type="journal article" date="2011" name="Genome Biol.">
        <title>Comparative and functional genomics provide insights into the pathogenicity of dermatophytic fungi.</title>
        <authorList>
            <person name="Burmester A."/>
            <person name="Shelest E."/>
            <person name="Gloeckner G."/>
            <person name="Heddergott C."/>
            <person name="Schindler S."/>
            <person name="Staib P."/>
            <person name="Heidel A."/>
            <person name="Felder M."/>
            <person name="Petzold A."/>
            <person name="Szafranski K."/>
            <person name="Feuermann M."/>
            <person name="Pedruzzi I."/>
            <person name="Priebe S."/>
            <person name="Groth M."/>
            <person name="Winkler R."/>
            <person name="Li W."/>
            <person name="Kniemeyer O."/>
            <person name="Schroeckh V."/>
            <person name="Hertweck C."/>
            <person name="Hube B."/>
            <person name="White T.C."/>
            <person name="Platzer M."/>
            <person name="Guthke R."/>
            <person name="Heitman J."/>
            <person name="Woestemeyer J."/>
            <person name="Zipfel P.F."/>
            <person name="Monod M."/>
            <person name="Brakhage A.A."/>
        </authorList>
    </citation>
    <scope>NUCLEOTIDE SEQUENCE [LARGE SCALE GENOMIC DNA]</scope>
    <source>
        <strain evidence="3">HKI 0517</strain>
    </source>
</reference>
<proteinExistence type="predicted"/>
<feature type="region of interest" description="Disordered" evidence="1">
    <location>
        <begin position="211"/>
        <end position="255"/>
    </location>
</feature>
<feature type="compositionally biased region" description="Pro residues" evidence="1">
    <location>
        <begin position="215"/>
        <end position="234"/>
    </location>
</feature>
<dbReference type="HOGENOM" id="CLU_1090671_0_0_1"/>
<accession>D4D7A8</accession>
<dbReference type="RefSeq" id="XP_003022874.1">
    <property type="nucleotide sequence ID" value="XM_003022828.1"/>
</dbReference>
<dbReference type="KEGG" id="tve:TRV_02989"/>
<evidence type="ECO:0000313" key="2">
    <source>
        <dbReference type="EMBL" id="EFE42256.1"/>
    </source>
</evidence>
<feature type="compositionally biased region" description="Basic and acidic residues" evidence="1">
    <location>
        <begin position="238"/>
        <end position="255"/>
    </location>
</feature>